<dbReference type="Pfam" id="PF10318">
    <property type="entry name" value="7TM_GPCR_Srh"/>
    <property type="match status" value="1"/>
</dbReference>
<feature type="compositionally biased region" description="Gly residues" evidence="3">
    <location>
        <begin position="615"/>
        <end position="624"/>
    </location>
</feature>
<organism evidence="5 6">
    <name type="scientific">Caenorhabditis remanei</name>
    <name type="common">Caenorhabditis vulgaris</name>
    <dbReference type="NCBI Taxonomy" id="31234"/>
    <lineage>
        <taxon>Eukaryota</taxon>
        <taxon>Metazoa</taxon>
        <taxon>Ecdysozoa</taxon>
        <taxon>Nematoda</taxon>
        <taxon>Chromadorea</taxon>
        <taxon>Rhabditida</taxon>
        <taxon>Rhabditina</taxon>
        <taxon>Rhabditomorpha</taxon>
        <taxon>Rhabditoidea</taxon>
        <taxon>Rhabditidae</taxon>
        <taxon>Peloderinae</taxon>
        <taxon>Caenorhabditis</taxon>
    </lineage>
</organism>
<dbReference type="GeneID" id="9812604"/>
<protein>
    <submittedName>
        <fullName evidence="5">Uncharacterized protein</fullName>
    </submittedName>
</protein>
<evidence type="ECO:0000256" key="4">
    <source>
        <dbReference type="SAM" id="Phobius"/>
    </source>
</evidence>
<evidence type="ECO:0000313" key="5">
    <source>
        <dbReference type="EMBL" id="KAF1770914.1"/>
    </source>
</evidence>
<dbReference type="KEGG" id="crq:GCK72_002738"/>
<proteinExistence type="predicted"/>
<dbReference type="AlphaFoldDB" id="A0A6A5HVY7"/>
<gene>
    <name evidence="5" type="ORF">GCK72_002738</name>
</gene>
<dbReference type="Pfam" id="PF01391">
    <property type="entry name" value="Collagen"/>
    <property type="match status" value="1"/>
</dbReference>
<reference evidence="5 6" key="1">
    <citation type="submission" date="2019-12" db="EMBL/GenBank/DDBJ databases">
        <title>Chromosome-level assembly of the Caenorhabditis remanei genome.</title>
        <authorList>
            <person name="Teterina A.A."/>
            <person name="Willis J.H."/>
            <person name="Phillips P.C."/>
        </authorList>
    </citation>
    <scope>NUCLEOTIDE SEQUENCE [LARGE SCALE GENOMIC DNA]</scope>
    <source>
        <strain evidence="5 6">PX506</strain>
        <tissue evidence="5">Whole organism</tissue>
    </source>
</reference>
<dbReference type="RefSeq" id="XP_053592215.1">
    <property type="nucleotide sequence ID" value="XM_053723570.1"/>
</dbReference>
<feature type="transmembrane region" description="Helical" evidence="4">
    <location>
        <begin position="234"/>
        <end position="254"/>
    </location>
</feature>
<dbReference type="PANTHER" id="PTHR24637:SF364">
    <property type="entry name" value="NEMATODE CUTICLE COLLAGEN N-TERMINAL DOMAIN-CONTAINING PROTEIN"/>
    <property type="match status" value="1"/>
</dbReference>
<feature type="transmembrane region" description="Helical" evidence="4">
    <location>
        <begin position="381"/>
        <end position="405"/>
    </location>
</feature>
<keyword evidence="1" id="KW-0677">Repeat</keyword>
<evidence type="ECO:0000256" key="1">
    <source>
        <dbReference type="ARBA" id="ARBA00022737"/>
    </source>
</evidence>
<feature type="compositionally biased region" description="Low complexity" evidence="3">
    <location>
        <begin position="601"/>
        <end position="614"/>
    </location>
</feature>
<dbReference type="Proteomes" id="UP000483820">
    <property type="component" value="Chromosome I"/>
</dbReference>
<keyword evidence="4" id="KW-0472">Membrane</keyword>
<feature type="transmembrane region" description="Helical" evidence="4">
    <location>
        <begin position="76"/>
        <end position="98"/>
    </location>
</feature>
<dbReference type="CTD" id="9812604"/>
<sequence>MLTVFYSLLTTPFQFYPAQVRCSIGLLHHLNISSQYQMCIVHFVYSGIATSVIALFENRHKHLVPSTDIFYRINNFHRILIGILNFSAGLTNSMPVLMQDESQELLKLKYLEVLPCPINLYFDSCSFAVVKKADIWSTLAYSSNILIAIEIIFLVVHSYMYLRKSQLITTFSARTKQLQKAFFKAAIAQASAPIFVLLLLTICYTLLTTPYYFFPVQVRYSLGLFRFISMKNQHQHYIVSCIYGGILVSVLMMFENRHRQLVPPNDLFYKLRNSHRVFLVILNFCCGSAGSLPIFMEDLSNQEQMKLKYLEEIPCPTEIYFDPHAFALGNSTNIYTAIALIFNLIGAAQLFFFIIHSTMYLRKIQLIQTFSIRTKRIQKSFFKSALAQVASPISVLLVPLMLLTYETSEKIWDDLVFVATGETDRHKRHAYLTRAPVLPVTGGSYNGRTVNRGCNCRGPPGQPGFDGEDGYDGEPGVPGQSGDDDVSVLRHDPGRCAQCPAGPMGPPGPRGDFGPPGRTGAPGINGIPGRPGQPGYPGEPGLPGPVGEPGTDGKPGNRGKDGVRVRRIPGPPGPPGAEGDIGVPGGQGSPGLAGGPGDSGAPGPQGPQGQKGIDGVPGGFGQPGPQGVDGEYCPCPKQIKKSK</sequence>
<dbReference type="EMBL" id="WUAV01000001">
    <property type="protein sequence ID" value="KAF1770914.1"/>
    <property type="molecule type" value="Genomic_DNA"/>
</dbReference>
<keyword evidence="2" id="KW-1015">Disulfide bond</keyword>
<feature type="transmembrane region" description="Helical" evidence="4">
    <location>
        <begin position="35"/>
        <end position="56"/>
    </location>
</feature>
<feature type="transmembrane region" description="Helical" evidence="4">
    <location>
        <begin position="139"/>
        <end position="162"/>
    </location>
</feature>
<dbReference type="InterPro" id="IPR019422">
    <property type="entry name" value="7TM_GPCR_serpentine_rcpt_Srh"/>
</dbReference>
<feature type="transmembrane region" description="Helical" evidence="4">
    <location>
        <begin position="275"/>
        <end position="296"/>
    </location>
</feature>
<feature type="region of interest" description="Disordered" evidence="3">
    <location>
        <begin position="451"/>
        <end position="643"/>
    </location>
</feature>
<feature type="transmembrane region" description="Helical" evidence="4">
    <location>
        <begin position="182"/>
        <end position="214"/>
    </location>
</feature>
<name>A0A6A5HVY7_CAERE</name>
<dbReference type="PANTHER" id="PTHR24637">
    <property type="entry name" value="COLLAGEN"/>
    <property type="match status" value="1"/>
</dbReference>
<keyword evidence="4" id="KW-1133">Transmembrane helix</keyword>
<evidence type="ECO:0000256" key="3">
    <source>
        <dbReference type="SAM" id="MobiDB-lite"/>
    </source>
</evidence>
<feature type="transmembrane region" description="Helical" evidence="4">
    <location>
        <begin position="334"/>
        <end position="361"/>
    </location>
</feature>
<comment type="caution">
    <text evidence="5">The sequence shown here is derived from an EMBL/GenBank/DDBJ whole genome shotgun (WGS) entry which is preliminary data.</text>
</comment>
<accession>A0A6A5HVY7</accession>
<evidence type="ECO:0000313" key="6">
    <source>
        <dbReference type="Proteomes" id="UP000483820"/>
    </source>
</evidence>
<feature type="compositionally biased region" description="Low complexity" evidence="3">
    <location>
        <begin position="510"/>
        <end position="519"/>
    </location>
</feature>
<evidence type="ECO:0000256" key="2">
    <source>
        <dbReference type="ARBA" id="ARBA00023157"/>
    </source>
</evidence>
<feature type="compositionally biased region" description="Gly residues" evidence="3">
    <location>
        <begin position="582"/>
        <end position="600"/>
    </location>
</feature>
<dbReference type="InterPro" id="IPR008160">
    <property type="entry name" value="Collagen"/>
</dbReference>
<keyword evidence="4" id="KW-0812">Transmembrane</keyword>